<evidence type="ECO:0000313" key="1">
    <source>
        <dbReference type="EMBL" id="CAK0908261.1"/>
    </source>
</evidence>
<gene>
    <name evidence="1" type="ORF">PCOR1329_LOCUS82977</name>
</gene>
<organism evidence="1 2">
    <name type="scientific">Prorocentrum cordatum</name>
    <dbReference type="NCBI Taxonomy" id="2364126"/>
    <lineage>
        <taxon>Eukaryota</taxon>
        <taxon>Sar</taxon>
        <taxon>Alveolata</taxon>
        <taxon>Dinophyceae</taxon>
        <taxon>Prorocentrales</taxon>
        <taxon>Prorocentraceae</taxon>
        <taxon>Prorocentrum</taxon>
    </lineage>
</organism>
<keyword evidence="2" id="KW-1185">Reference proteome</keyword>
<protein>
    <submittedName>
        <fullName evidence="1">Uncharacterized protein</fullName>
    </submittedName>
</protein>
<sequence length="228" mass="25242">MWIQSLISGYLQDSLEQDCTNSLPGMFYPGESPEEHALVSAPQGVMDPVTMWMCDAVIDPVGKGCTQLFNPQASCASVDDDTCRDLAIRNPKIYPEDPMSQQATITQAILNVPSFKEDMLYDACAFEVALLTIDSGPLKGEKLSGRCDHQVALIVCDHDADNYTMWTWVMRKYLTRAGIFEPRYSLQDAAQKLRLSEEDLPNYTSNASVLGGMFCTAILSDDITFATL</sequence>
<dbReference type="EMBL" id="CAUYUJ010021982">
    <property type="protein sequence ID" value="CAK0908261.1"/>
    <property type="molecule type" value="Genomic_DNA"/>
</dbReference>
<reference evidence="1" key="1">
    <citation type="submission" date="2023-10" db="EMBL/GenBank/DDBJ databases">
        <authorList>
            <person name="Chen Y."/>
            <person name="Shah S."/>
            <person name="Dougan E. K."/>
            <person name="Thang M."/>
            <person name="Chan C."/>
        </authorList>
    </citation>
    <scope>NUCLEOTIDE SEQUENCE [LARGE SCALE GENOMIC DNA]</scope>
</reference>
<evidence type="ECO:0000313" key="2">
    <source>
        <dbReference type="Proteomes" id="UP001189429"/>
    </source>
</evidence>
<proteinExistence type="predicted"/>
<accession>A0ABN9YBI8</accession>
<comment type="caution">
    <text evidence="1">The sequence shown here is derived from an EMBL/GenBank/DDBJ whole genome shotgun (WGS) entry which is preliminary data.</text>
</comment>
<name>A0ABN9YBI8_9DINO</name>
<dbReference type="Proteomes" id="UP001189429">
    <property type="component" value="Unassembled WGS sequence"/>
</dbReference>